<reference evidence="2" key="1">
    <citation type="submission" date="2016-10" db="EMBL/GenBank/DDBJ databases">
        <authorList>
            <person name="Varghese N."/>
            <person name="Submissions S."/>
        </authorList>
    </citation>
    <scope>NUCLEOTIDE SEQUENCE [LARGE SCALE GENOMIC DNA]</scope>
    <source>
        <strain evidence="2">DSM 11005</strain>
    </source>
</reference>
<dbReference type="AlphaFoldDB" id="A0A1G6KIW9"/>
<evidence type="ECO:0000313" key="2">
    <source>
        <dbReference type="Proteomes" id="UP000198943"/>
    </source>
</evidence>
<evidence type="ECO:0000313" key="1">
    <source>
        <dbReference type="EMBL" id="SDC30266.1"/>
    </source>
</evidence>
<protein>
    <submittedName>
        <fullName evidence="1">Uncharacterized protein</fullName>
    </submittedName>
</protein>
<sequence length="101" mass="12368">MKNNEITLKKASMMYTLKKELGCKYINWETMSLIVLSQDNKIKKQLCLLDYIQYELDNCIRFDDFHRGVKYLLLMRLLCEKIFDQEKLETYRKQIDLYIRK</sequence>
<organism evidence="1 2">
    <name type="scientific">Succiniclasticum ruminis</name>
    <dbReference type="NCBI Taxonomy" id="40841"/>
    <lineage>
        <taxon>Bacteria</taxon>
        <taxon>Bacillati</taxon>
        <taxon>Bacillota</taxon>
        <taxon>Negativicutes</taxon>
        <taxon>Acidaminococcales</taxon>
        <taxon>Acidaminococcaceae</taxon>
        <taxon>Succiniclasticum</taxon>
    </lineage>
</organism>
<dbReference type="Proteomes" id="UP000198943">
    <property type="component" value="Unassembled WGS sequence"/>
</dbReference>
<keyword evidence="2" id="KW-1185">Reference proteome</keyword>
<dbReference type="EMBL" id="FMYW01000004">
    <property type="protein sequence ID" value="SDC30266.1"/>
    <property type="molecule type" value="Genomic_DNA"/>
</dbReference>
<dbReference type="RefSeq" id="WP_093729925.1">
    <property type="nucleotide sequence ID" value="NZ_FMYW01000004.1"/>
</dbReference>
<name>A0A1G6KIW9_9FIRM</name>
<proteinExistence type="predicted"/>
<accession>A0A1G6KIW9</accession>
<gene>
    <name evidence="1" type="ORF">SAMN04487864_104258</name>
</gene>